<dbReference type="SMART" id="SM00128">
    <property type="entry name" value="IPPc"/>
    <property type="match status" value="1"/>
</dbReference>
<dbReference type="Gene3D" id="3.60.10.10">
    <property type="entry name" value="Endonuclease/exonuclease/phosphatase"/>
    <property type="match status" value="1"/>
</dbReference>
<feature type="domain" description="Inositol polyphosphate-related phosphatase" evidence="2">
    <location>
        <begin position="1"/>
        <end position="278"/>
    </location>
</feature>
<organism evidence="3 4">
    <name type="scientific">Orbilia brochopaga</name>
    <dbReference type="NCBI Taxonomy" id="3140254"/>
    <lineage>
        <taxon>Eukaryota</taxon>
        <taxon>Fungi</taxon>
        <taxon>Dikarya</taxon>
        <taxon>Ascomycota</taxon>
        <taxon>Pezizomycotina</taxon>
        <taxon>Orbiliomycetes</taxon>
        <taxon>Orbiliales</taxon>
        <taxon>Orbiliaceae</taxon>
        <taxon>Orbilia</taxon>
    </lineage>
</organism>
<accession>A0AAV9VD40</accession>
<name>A0AAV9VD40_9PEZI</name>
<dbReference type="Pfam" id="PF22669">
    <property type="entry name" value="Exo_endo_phos2"/>
    <property type="match status" value="1"/>
</dbReference>
<reference evidence="3 4" key="1">
    <citation type="submission" date="2019-10" db="EMBL/GenBank/DDBJ databases">
        <authorList>
            <person name="Palmer J.M."/>
        </authorList>
    </citation>
    <scope>NUCLEOTIDE SEQUENCE [LARGE SCALE GENOMIC DNA]</scope>
    <source>
        <strain evidence="3 4">TWF696</strain>
    </source>
</reference>
<keyword evidence="1" id="KW-1133">Transmembrane helix</keyword>
<evidence type="ECO:0000256" key="1">
    <source>
        <dbReference type="SAM" id="Phobius"/>
    </source>
</evidence>
<dbReference type="InterPro" id="IPR046985">
    <property type="entry name" value="IP5"/>
</dbReference>
<evidence type="ECO:0000259" key="2">
    <source>
        <dbReference type="SMART" id="SM00128"/>
    </source>
</evidence>
<dbReference type="GO" id="GO:0004439">
    <property type="term" value="F:phosphatidylinositol-4,5-bisphosphate 5-phosphatase activity"/>
    <property type="evidence" value="ECO:0007669"/>
    <property type="project" value="TreeGrafter"/>
</dbReference>
<evidence type="ECO:0000313" key="3">
    <source>
        <dbReference type="EMBL" id="KAK6359892.1"/>
    </source>
</evidence>
<dbReference type="GO" id="GO:0046856">
    <property type="term" value="P:phosphatidylinositol dephosphorylation"/>
    <property type="evidence" value="ECO:0007669"/>
    <property type="project" value="InterPro"/>
</dbReference>
<keyword evidence="1" id="KW-0472">Membrane</keyword>
<dbReference type="PANTHER" id="PTHR11200">
    <property type="entry name" value="INOSITOL 5-PHOSPHATASE"/>
    <property type="match status" value="1"/>
</dbReference>
<dbReference type="PANTHER" id="PTHR11200:SF286">
    <property type="entry name" value="5-PHOSPHATASE, PUTATIVE (AFU_ORTHOLOGUE AFUA_5G07600)-RELATED"/>
    <property type="match status" value="1"/>
</dbReference>
<dbReference type="EMBL" id="JAVHNQ010000001">
    <property type="protein sequence ID" value="KAK6359892.1"/>
    <property type="molecule type" value="Genomic_DNA"/>
</dbReference>
<gene>
    <name evidence="3" type="ORF">TWF696_001020</name>
</gene>
<dbReference type="InterPro" id="IPR036691">
    <property type="entry name" value="Endo/exonu/phosph_ase_sf"/>
</dbReference>
<dbReference type="InterPro" id="IPR000300">
    <property type="entry name" value="IPPc"/>
</dbReference>
<protein>
    <recommendedName>
        <fullName evidence="2">Inositol polyphosphate-related phosphatase domain-containing protein</fullName>
    </recommendedName>
</protein>
<feature type="transmembrane region" description="Helical" evidence="1">
    <location>
        <begin position="308"/>
        <end position="339"/>
    </location>
</feature>
<dbReference type="AlphaFoldDB" id="A0AAV9VD40"/>
<evidence type="ECO:0000313" key="4">
    <source>
        <dbReference type="Proteomes" id="UP001375240"/>
    </source>
</evidence>
<sequence length="341" mass="36308">MTALLLFAAQPERITNLRSAAVGLGPGGISNKGAAALRFTYSHAPSTAVDITLVSAHLAAHEPCVQQRNQDWESLVRRLVFDASTSTGTSASTNTTTPAPPHIQSDTSEATPLLSHAIDSGGGVAPAASGIYSPASHLLVMGDLNYRTATSIPTAHDYAHAFPHTEADLPVFLTRDQLSAERAAGNTLHGLVEAPVTFPPTYKYATTPQSSTTGSSGKAGMWNWARHRWPSWCDRILWLPVGGEVDVVPYNYTSIPAIAFSDHQPVALHASLPSLVVGEREGIRARPPFPVDGEWRVKRQNAVAREQLVGYAIVGMTTPAGVAVAGCVVFGVVMLWWTIFA</sequence>
<proteinExistence type="predicted"/>
<keyword evidence="1" id="KW-0812">Transmembrane</keyword>
<dbReference type="Proteomes" id="UP001375240">
    <property type="component" value="Unassembled WGS sequence"/>
</dbReference>
<keyword evidence="4" id="KW-1185">Reference proteome</keyword>
<dbReference type="SUPFAM" id="SSF56219">
    <property type="entry name" value="DNase I-like"/>
    <property type="match status" value="1"/>
</dbReference>
<comment type="caution">
    <text evidence="3">The sequence shown here is derived from an EMBL/GenBank/DDBJ whole genome shotgun (WGS) entry which is preliminary data.</text>
</comment>